<sequence length="210" mass="22573">MATKGEMVRASAAIFGLNPNMVDAMARALAQAGLRSPGGRGRAAAAMTGKDVFHLNLALAAGIETKDAPEFISRLTELELVYGELWKDDNLRWEVSNGILRSKLLALLSRLPVPGLELAPTFGDFCGLWLDAGFEDRAGGFANTKVSVEISTNGPHAVFSHQSDAGDLKVFFGLEPGRIKKPVWERRVMMSDALFRKLSALAGAGEIESD</sequence>
<protein>
    <submittedName>
        <fullName evidence="1">Uncharacterized protein</fullName>
    </submittedName>
</protein>
<evidence type="ECO:0000313" key="1">
    <source>
        <dbReference type="EMBL" id="MCW3784325.1"/>
    </source>
</evidence>
<dbReference type="Proteomes" id="UP001207582">
    <property type="component" value="Unassembled WGS sequence"/>
</dbReference>
<keyword evidence="2" id="KW-1185">Reference proteome</keyword>
<accession>A0ABT3J9H0</accession>
<gene>
    <name evidence="1" type="ORF">OM960_22625</name>
</gene>
<name>A0ABT3J9H0_9RHOB</name>
<organism evidence="1 2">
    <name type="scientific">Defluviimonas salinarum</name>
    <dbReference type="NCBI Taxonomy" id="2992147"/>
    <lineage>
        <taxon>Bacteria</taxon>
        <taxon>Pseudomonadati</taxon>
        <taxon>Pseudomonadota</taxon>
        <taxon>Alphaproteobacteria</taxon>
        <taxon>Rhodobacterales</taxon>
        <taxon>Paracoccaceae</taxon>
        <taxon>Albidovulum</taxon>
    </lineage>
</organism>
<proteinExistence type="predicted"/>
<evidence type="ECO:0000313" key="2">
    <source>
        <dbReference type="Proteomes" id="UP001207582"/>
    </source>
</evidence>
<dbReference type="EMBL" id="JAPDOG010000039">
    <property type="protein sequence ID" value="MCW3784325.1"/>
    <property type="molecule type" value="Genomic_DNA"/>
</dbReference>
<dbReference type="RefSeq" id="WP_264773576.1">
    <property type="nucleotide sequence ID" value="NZ_JAPDOG010000039.1"/>
</dbReference>
<comment type="caution">
    <text evidence="1">The sequence shown here is derived from an EMBL/GenBank/DDBJ whole genome shotgun (WGS) entry which is preliminary data.</text>
</comment>
<reference evidence="1 2" key="1">
    <citation type="submission" date="2022-10" db="EMBL/GenBank/DDBJ databases">
        <title>Defluviimonas sp. CAU 1641 isolated from mud.</title>
        <authorList>
            <person name="Kim W."/>
        </authorList>
    </citation>
    <scope>NUCLEOTIDE SEQUENCE [LARGE SCALE GENOMIC DNA]</scope>
    <source>
        <strain evidence="1 2">CAU 1641</strain>
    </source>
</reference>